<reference evidence="2" key="2">
    <citation type="journal article" date="2014" name="PLoS Genet.">
        <title>Signature gene expression reveals novel clues to the molecular mechanisms of dimorphic transition in Penicillium marneffei.</title>
        <authorList>
            <person name="Yang E."/>
            <person name="Wang G."/>
            <person name="Cai J."/>
            <person name="Woo P.C."/>
            <person name="Lau S.K."/>
            <person name="Yuen K.-Y."/>
            <person name="Chow W.-N."/>
            <person name="Lin X."/>
        </authorList>
    </citation>
    <scope>NUCLEOTIDE SEQUENCE</scope>
    <source>
        <strain evidence="2">PM1</strain>
    </source>
</reference>
<gene>
    <name evidence="2" type="ORF">GQ26_0230890</name>
</gene>
<proteinExistence type="predicted"/>
<accession>A0A093UZV4</accession>
<sequence length="257" mass="26099">MPEKTNRAFSTLEVVPPSNLEHYKRASEVRRTFCPSWMSFGQGANDGREPPFTGSGSDVPITMPPENNRSATRITICGMPQRVFWIVFGVIASLLAIGVIVGGAVGGTRKSAAPAVTTVTAAPEAAASTLSTVAPTPTVTAVVTVTYTPTKTTTSSTTSESSTSSATFATAVTTTAVCVGGTGQGNYVGLCSFACNYGYCPAGPCTCTSSGAPLPTPPTTGVNGIPLAGEDASYLGLCSFCCNHGYCPSSACTTSSS</sequence>
<keyword evidence="1" id="KW-1133">Transmembrane helix</keyword>
<protein>
    <submittedName>
        <fullName evidence="2">Uncharacterized protein</fullName>
    </submittedName>
</protein>
<comment type="caution">
    <text evidence="2">The sequence shown here is derived from an EMBL/GenBank/DDBJ whole genome shotgun (WGS) entry which is preliminary data.</text>
</comment>
<name>A0A093UZV4_TALMA</name>
<feature type="transmembrane region" description="Helical" evidence="1">
    <location>
        <begin position="83"/>
        <end position="105"/>
    </location>
</feature>
<reference key="1">
    <citation type="journal article" date="2014" name="PLoS Genet.">
        <title>Signature Gene Expression Reveals Novel Clues to the Molecular Mechanisms of Dimorphic Transition in Penicillium marneffei.</title>
        <authorList>
            <person name="Yang E."/>
            <person name="Wang G."/>
            <person name="Cai J."/>
            <person name="Woo P.C."/>
            <person name="Lau S.K."/>
            <person name="Yuen K.-Y."/>
            <person name="Chow W.-N."/>
            <person name="Lin X."/>
        </authorList>
    </citation>
    <scope>NUCLEOTIDE SEQUENCE [LARGE SCALE GENOMIC DNA]</scope>
    <source>
        <strain>PM1</strain>
    </source>
</reference>
<evidence type="ECO:0000256" key="1">
    <source>
        <dbReference type="SAM" id="Phobius"/>
    </source>
</evidence>
<keyword evidence="1" id="KW-0812">Transmembrane</keyword>
<organism evidence="2">
    <name type="scientific">Talaromyces marneffei PM1</name>
    <dbReference type="NCBI Taxonomy" id="1077442"/>
    <lineage>
        <taxon>Eukaryota</taxon>
        <taxon>Fungi</taxon>
        <taxon>Dikarya</taxon>
        <taxon>Ascomycota</taxon>
        <taxon>Pezizomycotina</taxon>
        <taxon>Eurotiomycetes</taxon>
        <taxon>Eurotiomycetidae</taxon>
        <taxon>Eurotiales</taxon>
        <taxon>Trichocomaceae</taxon>
        <taxon>Talaromyces</taxon>
        <taxon>Talaromyces sect. Talaromyces</taxon>
    </lineage>
</organism>
<evidence type="ECO:0000313" key="2">
    <source>
        <dbReference type="EMBL" id="KFX45445.1"/>
    </source>
</evidence>
<dbReference type="AlphaFoldDB" id="A0A093UZV4"/>
<keyword evidence="1" id="KW-0472">Membrane</keyword>
<dbReference type="EMBL" id="JPOX01000023">
    <property type="protein sequence ID" value="KFX45445.1"/>
    <property type="molecule type" value="Genomic_DNA"/>
</dbReference>